<accession>A0AAV8VIL8</accession>
<proteinExistence type="predicted"/>
<evidence type="ECO:0000259" key="1">
    <source>
        <dbReference type="Pfam" id="PF13358"/>
    </source>
</evidence>
<dbReference type="Gene3D" id="3.30.420.10">
    <property type="entry name" value="Ribonuclease H-like superfamily/Ribonuclease H"/>
    <property type="match status" value="1"/>
</dbReference>
<sequence>MGITSTLTPSTTYYRASTIAPEELQQDIFTTPRISAERIVPKPVTSDQDNVINVLAYFNAYPEASTRAAEYDLGISRCSIHKILRANNMHPYKFTPVSELHPNDAVQRMEFCEMILVKTQEDPELIRNIIWIDESKFTREGIFNRRNSHYWSSENPHSTRERNFQNKFSVNIFCLVKYNQLSFCIYEENLNTNRYLNIFVEDFLDELPLNQRRKCWYQLDGAPPHCGIAVDQQLNEMFEDRWIRRLGPWNWPAGSPDITPLDFYVWGTMKQRPYSTPVISRADLITRIRRTFDEWPPAEIAKATTDGCSIENKEVHVNFPYNRKCQTDAIILVRKIMSENP</sequence>
<gene>
    <name evidence="2" type="ORF">NQ315_012018</name>
</gene>
<dbReference type="Proteomes" id="UP001159042">
    <property type="component" value="Unassembled WGS sequence"/>
</dbReference>
<dbReference type="PANTHER" id="PTHR47326">
    <property type="entry name" value="TRANSPOSABLE ELEMENT TC3 TRANSPOSASE-LIKE PROTEIN"/>
    <property type="match status" value="1"/>
</dbReference>
<comment type="caution">
    <text evidence="2">The sequence shown here is derived from an EMBL/GenBank/DDBJ whole genome shotgun (WGS) entry which is preliminary data.</text>
</comment>
<evidence type="ECO:0000313" key="3">
    <source>
        <dbReference type="Proteomes" id="UP001159042"/>
    </source>
</evidence>
<protein>
    <recommendedName>
        <fullName evidence="1">Tc1-like transposase DDE domain-containing protein</fullName>
    </recommendedName>
</protein>
<evidence type="ECO:0000313" key="2">
    <source>
        <dbReference type="EMBL" id="KAJ8913995.1"/>
    </source>
</evidence>
<dbReference type="Pfam" id="PF13358">
    <property type="entry name" value="DDE_3"/>
    <property type="match status" value="1"/>
</dbReference>
<dbReference type="InterPro" id="IPR036397">
    <property type="entry name" value="RNaseH_sf"/>
</dbReference>
<keyword evidence="3" id="KW-1185">Reference proteome</keyword>
<feature type="domain" description="Tc1-like transposase DDE" evidence="1">
    <location>
        <begin position="129"/>
        <end position="272"/>
    </location>
</feature>
<dbReference type="EMBL" id="JANEYG010000082">
    <property type="protein sequence ID" value="KAJ8913995.1"/>
    <property type="molecule type" value="Genomic_DNA"/>
</dbReference>
<name>A0AAV8VIL8_9CUCU</name>
<dbReference type="AlphaFoldDB" id="A0AAV8VIL8"/>
<dbReference type="InterPro" id="IPR038717">
    <property type="entry name" value="Tc1-like_DDE_dom"/>
</dbReference>
<dbReference type="PANTHER" id="PTHR47326:SF1">
    <property type="entry name" value="HTH PSQ-TYPE DOMAIN-CONTAINING PROTEIN"/>
    <property type="match status" value="1"/>
</dbReference>
<organism evidence="2 3">
    <name type="scientific">Exocentrus adspersus</name>
    <dbReference type="NCBI Taxonomy" id="1586481"/>
    <lineage>
        <taxon>Eukaryota</taxon>
        <taxon>Metazoa</taxon>
        <taxon>Ecdysozoa</taxon>
        <taxon>Arthropoda</taxon>
        <taxon>Hexapoda</taxon>
        <taxon>Insecta</taxon>
        <taxon>Pterygota</taxon>
        <taxon>Neoptera</taxon>
        <taxon>Endopterygota</taxon>
        <taxon>Coleoptera</taxon>
        <taxon>Polyphaga</taxon>
        <taxon>Cucujiformia</taxon>
        <taxon>Chrysomeloidea</taxon>
        <taxon>Cerambycidae</taxon>
        <taxon>Lamiinae</taxon>
        <taxon>Acanthocinini</taxon>
        <taxon>Exocentrus</taxon>
    </lineage>
</organism>
<reference evidence="2 3" key="1">
    <citation type="journal article" date="2023" name="Insect Mol. Biol.">
        <title>Genome sequencing provides insights into the evolution of gene families encoding plant cell wall-degrading enzymes in longhorned beetles.</title>
        <authorList>
            <person name="Shin N.R."/>
            <person name="Okamura Y."/>
            <person name="Kirsch R."/>
            <person name="Pauchet Y."/>
        </authorList>
    </citation>
    <scope>NUCLEOTIDE SEQUENCE [LARGE SCALE GENOMIC DNA]</scope>
    <source>
        <strain evidence="2">EAD_L_NR</strain>
    </source>
</reference>
<dbReference type="GO" id="GO:0003676">
    <property type="term" value="F:nucleic acid binding"/>
    <property type="evidence" value="ECO:0007669"/>
    <property type="project" value="InterPro"/>
</dbReference>